<dbReference type="InterPro" id="IPR000722">
    <property type="entry name" value="RNA_pol_asu"/>
</dbReference>
<dbReference type="InterPro" id="IPR007073">
    <property type="entry name" value="RNA_pol_Rpb1_7"/>
</dbReference>
<dbReference type="Gene3D" id="6.10.250.2940">
    <property type="match status" value="1"/>
</dbReference>
<dbReference type="Pfam" id="PF04997">
    <property type="entry name" value="RNA_pol_Rpb1_1"/>
    <property type="match status" value="1"/>
</dbReference>
<dbReference type="Proteomes" id="UP000006310">
    <property type="component" value="Chromosome 3"/>
</dbReference>
<keyword evidence="11" id="KW-0238">DNA-binding</keyword>
<dbReference type="FunFam" id="1.10.150.390:FF:000001">
    <property type="entry name" value="DNA-directed RNA polymerase subunit"/>
    <property type="match status" value="1"/>
</dbReference>
<proteinExistence type="inferred from homology"/>
<dbReference type="GO" id="GO:0046872">
    <property type="term" value="F:metal ion binding"/>
    <property type="evidence" value="ECO:0007669"/>
    <property type="project" value="UniProtKB-KW"/>
</dbReference>
<evidence type="ECO:0000256" key="14">
    <source>
        <dbReference type="ARBA" id="ARBA00048552"/>
    </source>
</evidence>
<dbReference type="GO" id="GO:0003899">
    <property type="term" value="F:DNA-directed RNA polymerase activity"/>
    <property type="evidence" value="ECO:0007669"/>
    <property type="project" value="UniProtKB-EC"/>
</dbReference>
<dbReference type="Gene3D" id="1.10.274.100">
    <property type="entry name" value="RNA polymerase Rpb1, domain 3"/>
    <property type="match status" value="1"/>
</dbReference>
<dbReference type="Gene3D" id="3.30.1360.140">
    <property type="match status" value="1"/>
</dbReference>
<dbReference type="GO" id="GO:0180034">
    <property type="term" value="P:co-transcriptional lncRNA 3' end processing, cleavage and polyadenylation pathway"/>
    <property type="evidence" value="ECO:0007669"/>
    <property type="project" value="EnsemblFungi"/>
</dbReference>
<dbReference type="Pfam" id="PF04998">
    <property type="entry name" value="RNA_pol_Rpb1_5"/>
    <property type="match status" value="1"/>
</dbReference>
<sequence length="1721" mass="190484">MVGQQYSSAPLRTVKEVQFGLFSPEEVRAISVAKIKFPETMDETQTRAKIGGLNDPRLGSIDRNLKCQTCQEGMSECPGHFGHIDLAKPVFHVGFITKIKKVCECVCMHCGKLLLDENNEQMRQVMAIKDPKKRFNATWALCKTKMVCETDVPSENDPTKLVSRGGCGNTQPTVRKDGLKLVGSWKRKKTIEGEEPEQRVLSTEEILNIFKHISTEDFIRLGFNEEFSRPEWMILTVLPVPPPPVRPSISFNESQRGEDDLTFKLADILKANISLETLEHNGAPHHAIEEAESLLQFHVATYMDNDIAGQPQALQKSGRPVKSIRARLKGKEGRIRGNLMGKRVDFSARTVISGDPNLELDQVGVPKSIARTLTYPEVVTPYNIDRLTQLVRNGPNEHPGAKYVIRENGDRIDLRYSKRAGDVQLQYGWKVERHIMDDDPVLFNRQPSLHKMSMMAHKVKVIPYSTFRLNLSVTSPYNADFDGDEMNLHVPQSEETRAELSQLCAVPLQIVSPQSNKPCMGIVQDTLCGIRILTLRDTFLELDHVLNMLYWVPDWDGVIPTPAILKPKPLWTGKQILSVAIPNGIHLQRFDEGTTLLSPKDNGMLIIDGQIIFGVVDKKTVGSSSGGLIHVVTREKGPQTCARLFGNIQKVVNFWLLHNGFSTGIGDTIADGATIKEITETIAEAKKKVEEVTKEAQANLLTAKHGMTLRESFEDNVVRFLNEARDKAGRLAEVNLNDTNFVKQMVSAGSKGSFINIAQMSACVGQQSVEGKRIGFGFVDRTLPHFSKDDYSPESKGFVENSYLRGLTPQEFFFHAMGGREGLIDTAVKTAETGYIQRRLVKALEDIMVHYDNTTRNSLGNVIQFIYGEDGIDASYIEKQSLDTIGGSDAAFEKKYRIDLMNVQNSLDPTLLESGSEITGDLKLQTLLDEEYKQLVKDRAFLRNVFVDGESNWPLPVNIRRIIQNAQQTFRIDHSKPSDLTIRDIIDSVNELQSKLLVLRGKSEIIERAQTDAVTLFCCLVRSRLATRRVLKEYRLTKEAFNWVLNNIEAQFLRSVVHPGEMVGVLAAQSIGEPATQMTLNTFHFAGVASKKVTSGVPRLKEILNVAKNMKTPSLTVYLKDDYSSDQEKAKLIRSAIEHTTLKSVTVASEIYYDPDPRSTVIEEDEEIIQLHFSLLDDEMESSLDQQSPWLLRLELDRAAMNDKDLTMGQVGERIKETFKNDLFVIWSEDNAEKLIIRCRVVRPKSLDAETEAEEDHMLKKIENTMLENITLRGVENIERVVMMKYDRKVPNESGEYQKVPEWVLESDGVNLAEVMQVPGVDATRIYTNSFIDIMEVLGIEAGRAALYKEVYNVIASDGSYVNYRHMALLVDVMTTQGGLTSVTRHGFNRSNTGALMRCSFEETVEILFEAGAAAELDDCRGVSENVLLGQMAPIGTGAFDVMIDEESLMKYMPEQKISELEDGEEGGATPYSDEHGLANANIDIKDELMFSPLVDSGSTDAMSGGFTAYGGAEYGGATSPFGAYGDAPASPGFGGVSSPGFSPTSPAYSPTSPSYSPTSPSYSPTSPSYSPTSPSYSPTSPSYSPTSPSYSPTSPSYSPTSPSYSPTSPSYSPTSPSYSPTSPSYSPTSPSYSPTSPSYSPTSPSYSPTSPSYSPTSPSYSPTSPSYSPTSPSYSPTSPNYSPTSPSYSPTSPNYSPGSPTYSPGSEDEAEKKKNEENKQ</sequence>
<evidence type="ECO:0000256" key="15">
    <source>
        <dbReference type="RuleBase" id="RU004279"/>
    </source>
</evidence>
<dbReference type="InterPro" id="IPR038593">
    <property type="entry name" value="RNA_pol_Rpb1_7_sf"/>
</dbReference>
<organism evidence="18 19">
    <name type="scientific">Huiozyma naganishii (strain ATCC MYA-139 / BCRC 22969 / CBS 8797 / KCTC 17520 / NBRC 10181 / NCYC 3082 / Yp74L-3)</name>
    <name type="common">Yeast</name>
    <name type="synonym">Kazachstania naganishii</name>
    <dbReference type="NCBI Taxonomy" id="1071383"/>
    <lineage>
        <taxon>Eukaryota</taxon>
        <taxon>Fungi</taxon>
        <taxon>Dikarya</taxon>
        <taxon>Ascomycota</taxon>
        <taxon>Saccharomycotina</taxon>
        <taxon>Saccharomycetes</taxon>
        <taxon>Saccharomycetales</taxon>
        <taxon>Saccharomycetaceae</taxon>
        <taxon>Huiozyma</taxon>
    </lineage>
</organism>
<evidence type="ECO:0000313" key="19">
    <source>
        <dbReference type="Proteomes" id="UP000006310"/>
    </source>
</evidence>
<keyword evidence="19" id="KW-1185">Reference proteome</keyword>
<dbReference type="Pfam" id="PF05000">
    <property type="entry name" value="RNA_pol_Rpb1_4"/>
    <property type="match status" value="1"/>
</dbReference>
<dbReference type="SMART" id="SM00663">
    <property type="entry name" value="RPOLA_N"/>
    <property type="match status" value="1"/>
</dbReference>
<dbReference type="FunFam" id="1.10.274.100:FF:000001">
    <property type="entry name" value="DNA-directed RNA polymerase subunit"/>
    <property type="match status" value="1"/>
</dbReference>
<keyword evidence="6 15" id="KW-0548">Nucleotidyltransferase</keyword>
<dbReference type="EC" id="2.7.7.6" evidence="15"/>
<evidence type="ECO:0000259" key="17">
    <source>
        <dbReference type="SMART" id="SM00663"/>
    </source>
</evidence>
<evidence type="ECO:0000256" key="12">
    <source>
        <dbReference type="ARBA" id="ARBA00023163"/>
    </source>
</evidence>
<dbReference type="Gene3D" id="1.10.150.390">
    <property type="match status" value="1"/>
</dbReference>
<evidence type="ECO:0000256" key="8">
    <source>
        <dbReference type="ARBA" id="ARBA00022737"/>
    </source>
</evidence>
<dbReference type="Gene3D" id="4.10.860.120">
    <property type="entry name" value="RNA polymerase II, clamp domain"/>
    <property type="match status" value="2"/>
</dbReference>
<protein>
    <recommendedName>
        <fullName evidence="15">DNA-directed RNA polymerase subunit</fullName>
        <ecNumber evidence="15">2.7.7.6</ecNumber>
    </recommendedName>
</protein>
<comment type="function">
    <text evidence="15">DNA-dependent RNA polymerase catalyzes the transcription of DNA into RNA using the four ribonucleoside triphosphates as substrates.</text>
</comment>
<dbReference type="Gene3D" id="2.40.40.20">
    <property type="match status" value="1"/>
</dbReference>
<dbReference type="PANTHER" id="PTHR19376:SF37">
    <property type="entry name" value="DNA-DIRECTED RNA POLYMERASE II SUBUNIT RPB1"/>
    <property type="match status" value="1"/>
</dbReference>
<reference evidence="19" key="2">
    <citation type="submission" date="2012-08" db="EMBL/GenBank/DDBJ databases">
        <title>Genome sequence of Kazachstania naganishii.</title>
        <authorList>
            <person name="Gordon J.L."/>
            <person name="Armisen D."/>
            <person name="Proux-Wera E."/>
            <person name="OhEigeartaigh S.S."/>
            <person name="Byrne K.P."/>
            <person name="Wolfe K.H."/>
        </authorList>
    </citation>
    <scope>NUCLEOTIDE SEQUENCE [LARGE SCALE GENOMIC DNA]</scope>
    <source>
        <strain evidence="19">ATCC MYA-139 / BCRC 22969 / CBS 8797 / CCRC 22969 / KCTC 17520 / NBRC 10181 / NCYC 3082</strain>
    </source>
</reference>
<dbReference type="PROSITE" id="PS00115">
    <property type="entry name" value="RNA_POL_II_REPEAT"/>
    <property type="match status" value="11"/>
</dbReference>
<evidence type="ECO:0000256" key="13">
    <source>
        <dbReference type="ARBA" id="ARBA00023242"/>
    </source>
</evidence>
<dbReference type="GO" id="GO:0140463">
    <property type="term" value="F:chromatin-protein adaptor activity"/>
    <property type="evidence" value="ECO:0007669"/>
    <property type="project" value="EnsemblFungi"/>
</dbReference>
<dbReference type="HOGENOM" id="CLU_000487_1_1_1"/>
<dbReference type="Gene3D" id="1.10.132.30">
    <property type="match status" value="1"/>
</dbReference>
<dbReference type="FunFam" id="1.10.132.30:FF:000001">
    <property type="entry name" value="DNA-directed RNA polymerase subunit"/>
    <property type="match status" value="1"/>
</dbReference>
<dbReference type="InterPro" id="IPR042102">
    <property type="entry name" value="RNA_pol_Rpb1_3_sf"/>
</dbReference>
<evidence type="ECO:0000256" key="16">
    <source>
        <dbReference type="SAM" id="MobiDB-lite"/>
    </source>
</evidence>
<dbReference type="OMA" id="KPCMGIV"/>
<dbReference type="InterPro" id="IPR045867">
    <property type="entry name" value="DNA-dir_RpoC_beta_prime"/>
</dbReference>
<evidence type="ECO:0000256" key="10">
    <source>
        <dbReference type="ARBA" id="ARBA00022842"/>
    </source>
</evidence>
<keyword evidence="8" id="KW-0677">Repeat</keyword>
<keyword evidence="7" id="KW-0479">Metal-binding</keyword>
<accession>J7S636</accession>
<dbReference type="InterPro" id="IPR007083">
    <property type="entry name" value="RNA_pol_Rpb1_4"/>
</dbReference>
<evidence type="ECO:0000313" key="18">
    <source>
        <dbReference type="EMBL" id="CCK69501.1"/>
    </source>
</evidence>
<comment type="catalytic activity">
    <reaction evidence="14 15">
        <text>RNA(n) + a ribonucleoside 5'-triphosphate = RNA(n+1) + diphosphate</text>
        <dbReference type="Rhea" id="RHEA:21248"/>
        <dbReference type="Rhea" id="RHEA-COMP:14527"/>
        <dbReference type="Rhea" id="RHEA-COMP:17342"/>
        <dbReference type="ChEBI" id="CHEBI:33019"/>
        <dbReference type="ChEBI" id="CHEBI:61557"/>
        <dbReference type="ChEBI" id="CHEBI:140395"/>
        <dbReference type="EC" id="2.7.7.6"/>
    </reaction>
</comment>
<dbReference type="GO" id="GO:0006367">
    <property type="term" value="P:transcription initiation at RNA polymerase II promoter"/>
    <property type="evidence" value="ECO:0007669"/>
    <property type="project" value="EnsemblFungi"/>
</dbReference>
<dbReference type="STRING" id="1071383.J7S636"/>
<evidence type="ECO:0000256" key="7">
    <source>
        <dbReference type="ARBA" id="ARBA00022723"/>
    </source>
</evidence>
<dbReference type="EMBL" id="HE978316">
    <property type="protein sequence ID" value="CCK69501.1"/>
    <property type="molecule type" value="Genomic_DNA"/>
</dbReference>
<dbReference type="FunFam" id="3.30.1360.140:FF:000001">
    <property type="entry name" value="DNA-directed RNA polymerase subunit"/>
    <property type="match status" value="1"/>
</dbReference>
<dbReference type="CDD" id="cd02584">
    <property type="entry name" value="RNAP_II_Rpb1_C"/>
    <property type="match status" value="1"/>
</dbReference>
<dbReference type="FunFam" id="2.40.40.20:FF:000019">
    <property type="entry name" value="DNA-directed RNA polymerase II subunit RPB1"/>
    <property type="match status" value="1"/>
</dbReference>
<dbReference type="GO" id="GO:0006369">
    <property type="term" value="P:termination of RNA polymerase II transcription"/>
    <property type="evidence" value="ECO:0007669"/>
    <property type="project" value="EnsemblFungi"/>
</dbReference>
<dbReference type="GO" id="GO:0003968">
    <property type="term" value="F:RNA-directed RNA polymerase activity"/>
    <property type="evidence" value="ECO:0007669"/>
    <property type="project" value="EnsemblFungi"/>
</dbReference>
<name>J7S636_HUIN7</name>
<evidence type="ECO:0000256" key="2">
    <source>
        <dbReference type="ARBA" id="ARBA00006460"/>
    </source>
</evidence>
<evidence type="ECO:0000256" key="4">
    <source>
        <dbReference type="ARBA" id="ARBA00022553"/>
    </source>
</evidence>
<dbReference type="Pfam" id="PF05001">
    <property type="entry name" value="RNA_pol_Rpb1_R"/>
    <property type="match status" value="11"/>
</dbReference>
<keyword evidence="5 15" id="KW-0808">Transferase</keyword>
<keyword evidence="3 15" id="KW-0240">DNA-directed RNA polymerase</keyword>
<feature type="compositionally biased region" description="Low complexity" evidence="16">
    <location>
        <begin position="1539"/>
        <end position="1706"/>
    </location>
</feature>
<dbReference type="GeneID" id="34525181"/>
<evidence type="ECO:0000256" key="5">
    <source>
        <dbReference type="ARBA" id="ARBA00022679"/>
    </source>
</evidence>
<dbReference type="RefSeq" id="XP_022463747.1">
    <property type="nucleotide sequence ID" value="XM_022607120.1"/>
</dbReference>
<feature type="compositionally biased region" description="Basic and acidic residues" evidence="16">
    <location>
        <begin position="1711"/>
        <end position="1721"/>
    </location>
</feature>
<dbReference type="GO" id="GO:0005665">
    <property type="term" value="C:RNA polymerase II, core complex"/>
    <property type="evidence" value="ECO:0007669"/>
    <property type="project" value="EnsemblFungi"/>
</dbReference>
<dbReference type="GO" id="GO:0000785">
    <property type="term" value="C:chromatin"/>
    <property type="evidence" value="ECO:0007669"/>
    <property type="project" value="EnsemblFungi"/>
</dbReference>
<dbReference type="CDD" id="cd02733">
    <property type="entry name" value="RNAP_II_RPB1_N"/>
    <property type="match status" value="1"/>
</dbReference>
<dbReference type="InterPro" id="IPR007081">
    <property type="entry name" value="RNA_pol_Rpb1_5"/>
</dbReference>
<reference evidence="18 19" key="1">
    <citation type="journal article" date="2011" name="Proc. Natl. Acad. Sci. U.S.A.">
        <title>Evolutionary erosion of yeast sex chromosomes by mating-type switching accidents.</title>
        <authorList>
            <person name="Gordon J.L."/>
            <person name="Armisen D."/>
            <person name="Proux-Wera E."/>
            <person name="Oheigeartaigh S.S."/>
            <person name="Byrne K.P."/>
            <person name="Wolfe K.H."/>
        </authorList>
    </citation>
    <scope>NUCLEOTIDE SEQUENCE [LARGE SCALE GENOMIC DNA]</scope>
    <source>
        <strain evidence="19">ATCC MYA-139 / BCRC 22969 / CBS 8797 / CCRC 22969 / KCTC 17520 / NBRC 10181 / NCYC 3082</strain>
    </source>
</reference>
<evidence type="ECO:0000256" key="3">
    <source>
        <dbReference type="ARBA" id="ARBA00022478"/>
    </source>
</evidence>
<dbReference type="Gene3D" id="3.30.1490.180">
    <property type="entry name" value="RNA polymerase ii"/>
    <property type="match status" value="1"/>
</dbReference>
<dbReference type="InterPro" id="IPR000684">
    <property type="entry name" value="RNA_pol_II_repeat_euk"/>
</dbReference>
<dbReference type="NCBIfam" id="NF006336">
    <property type="entry name" value="PRK08566.1"/>
    <property type="match status" value="1"/>
</dbReference>
<dbReference type="Pfam" id="PF04983">
    <property type="entry name" value="RNA_pol_Rpb1_3"/>
    <property type="match status" value="1"/>
</dbReference>
<keyword evidence="4" id="KW-0597">Phosphoprotein</keyword>
<keyword evidence="10" id="KW-0460">Magnesium</keyword>
<dbReference type="Pfam" id="PF04992">
    <property type="entry name" value="RNA_pol_Rpb1_6"/>
    <property type="match status" value="1"/>
</dbReference>
<dbReference type="Gene3D" id="6.20.50.80">
    <property type="match status" value="1"/>
</dbReference>
<feature type="region of interest" description="Disordered" evidence="16">
    <location>
        <begin position="1536"/>
        <end position="1721"/>
    </location>
</feature>
<dbReference type="PANTHER" id="PTHR19376">
    <property type="entry name" value="DNA-DIRECTED RNA POLYMERASE"/>
    <property type="match status" value="1"/>
</dbReference>
<dbReference type="InterPro" id="IPR007080">
    <property type="entry name" value="RNA_pol_Rpb1_1"/>
</dbReference>
<evidence type="ECO:0000256" key="6">
    <source>
        <dbReference type="ARBA" id="ARBA00022695"/>
    </source>
</evidence>
<keyword evidence="12 15" id="KW-0804">Transcription</keyword>
<feature type="domain" description="RNA polymerase N-terminal" evidence="17">
    <location>
        <begin position="231"/>
        <end position="534"/>
    </location>
</feature>
<dbReference type="GO" id="GO:0019985">
    <property type="term" value="P:translesion synthesis"/>
    <property type="evidence" value="ECO:0007669"/>
    <property type="project" value="EnsemblFungi"/>
</dbReference>
<dbReference type="GO" id="GO:0030643">
    <property type="term" value="P:intracellular phosphate ion homeostasis"/>
    <property type="evidence" value="ECO:0007669"/>
    <property type="project" value="EnsemblFungi"/>
</dbReference>
<dbReference type="InterPro" id="IPR006592">
    <property type="entry name" value="RNA_pol_N"/>
</dbReference>
<dbReference type="FunFam" id="3.30.1490.180:FF:000001">
    <property type="entry name" value="DNA-directed RNA polymerase subunit"/>
    <property type="match status" value="1"/>
</dbReference>
<dbReference type="Pfam" id="PF00623">
    <property type="entry name" value="RNA_pol_Rpb1_2"/>
    <property type="match status" value="1"/>
</dbReference>
<evidence type="ECO:0000256" key="1">
    <source>
        <dbReference type="ARBA" id="ARBA00004123"/>
    </source>
</evidence>
<dbReference type="InterPro" id="IPR044893">
    <property type="entry name" value="RNA_pol_Rpb1_clamp_domain"/>
</dbReference>
<dbReference type="GO" id="GO:0006368">
    <property type="term" value="P:transcription elongation by RNA polymerase II"/>
    <property type="evidence" value="ECO:0007669"/>
    <property type="project" value="EnsemblFungi"/>
</dbReference>
<comment type="subcellular location">
    <subcellularLocation>
        <location evidence="1">Nucleus</location>
    </subcellularLocation>
</comment>
<dbReference type="InterPro" id="IPR007066">
    <property type="entry name" value="RNA_pol_Rpb1_3"/>
</dbReference>
<dbReference type="Pfam" id="PF04990">
    <property type="entry name" value="RNA_pol_Rpb1_7"/>
    <property type="match status" value="1"/>
</dbReference>
<dbReference type="OrthoDB" id="270392at2759"/>
<dbReference type="eggNOG" id="KOG0260">
    <property type="taxonomic scope" value="Eukaryota"/>
</dbReference>
<dbReference type="PRINTS" id="PR01217">
    <property type="entry name" value="PRICHEXTENSN"/>
</dbReference>
<dbReference type="GO" id="GO:0003677">
    <property type="term" value="F:DNA binding"/>
    <property type="evidence" value="ECO:0007669"/>
    <property type="project" value="UniProtKB-KW"/>
</dbReference>
<gene>
    <name evidence="18" type="primary">KNAG0C03970</name>
    <name evidence="18" type="ordered locus">KNAG_0C03970</name>
</gene>
<dbReference type="FunFam" id="4.10.860.120:FF:000003">
    <property type="entry name" value="DNA-directed RNA polymerase subunit"/>
    <property type="match status" value="1"/>
</dbReference>
<dbReference type="SUPFAM" id="SSF64484">
    <property type="entry name" value="beta and beta-prime subunits of DNA dependent RNA-polymerase"/>
    <property type="match status" value="1"/>
</dbReference>
<evidence type="ECO:0000256" key="9">
    <source>
        <dbReference type="ARBA" id="ARBA00022833"/>
    </source>
</evidence>
<comment type="similarity">
    <text evidence="2 15">Belongs to the RNA polymerase beta' chain family.</text>
</comment>
<keyword evidence="9" id="KW-0862">Zinc</keyword>
<keyword evidence="13" id="KW-0539">Nucleus</keyword>
<evidence type="ECO:0000256" key="11">
    <source>
        <dbReference type="ARBA" id="ARBA00023125"/>
    </source>
</evidence>
<dbReference type="InterPro" id="IPR038120">
    <property type="entry name" value="Rpb1_funnel_sf"/>
</dbReference>
<dbReference type="InterPro" id="IPR007075">
    <property type="entry name" value="RNA_pol_Rpb1_6"/>
</dbReference>
<dbReference type="KEGG" id="kng:KNAG_0C03970"/>